<dbReference type="PROSITE" id="PS01317">
    <property type="entry name" value="SSRP"/>
    <property type="match status" value="1"/>
</dbReference>
<keyword evidence="1 3" id="KW-0963">Cytoplasm</keyword>
<dbReference type="Proteomes" id="UP000266426">
    <property type="component" value="Unassembled WGS sequence"/>
</dbReference>
<dbReference type="PANTHER" id="PTHR30308:SF2">
    <property type="entry name" value="SSRA-BINDING PROTEIN"/>
    <property type="match status" value="1"/>
</dbReference>
<dbReference type="InterPro" id="IPR000037">
    <property type="entry name" value="SsrA-bd_prot"/>
</dbReference>
<dbReference type="GO" id="GO:0003723">
    <property type="term" value="F:RNA binding"/>
    <property type="evidence" value="ECO:0007669"/>
    <property type="project" value="UniProtKB-UniRule"/>
</dbReference>
<dbReference type="HAMAP" id="MF_00023">
    <property type="entry name" value="SmpB"/>
    <property type="match status" value="1"/>
</dbReference>
<comment type="similarity">
    <text evidence="3">Belongs to the SmpB family.</text>
</comment>
<dbReference type="Pfam" id="PF01668">
    <property type="entry name" value="SmpB"/>
    <property type="match status" value="1"/>
</dbReference>
<dbReference type="EMBL" id="QZJZ01000012">
    <property type="protein sequence ID" value="RJP61502.1"/>
    <property type="molecule type" value="Genomic_DNA"/>
</dbReference>
<dbReference type="NCBIfam" id="TIGR00086">
    <property type="entry name" value="smpB"/>
    <property type="match status" value="1"/>
</dbReference>
<reference evidence="4 5" key="1">
    <citation type="journal article" date="2017" name="ISME J.">
        <title>Energy and carbon metabolisms in a deep terrestrial subsurface fluid microbial community.</title>
        <authorList>
            <person name="Momper L."/>
            <person name="Jungbluth S.P."/>
            <person name="Lee M.D."/>
            <person name="Amend J.P."/>
        </authorList>
    </citation>
    <scope>NUCLEOTIDE SEQUENCE [LARGE SCALE GENOMIC DNA]</scope>
    <source>
        <strain evidence="4">SURF_26</strain>
    </source>
</reference>
<dbReference type="NCBIfam" id="NF003843">
    <property type="entry name" value="PRK05422.1"/>
    <property type="match status" value="1"/>
</dbReference>
<gene>
    <name evidence="3 4" type="primary">smpB</name>
    <name evidence="4" type="ORF">C4541_01845</name>
</gene>
<evidence type="ECO:0000313" key="5">
    <source>
        <dbReference type="Proteomes" id="UP000266426"/>
    </source>
</evidence>
<evidence type="ECO:0000256" key="2">
    <source>
        <dbReference type="ARBA" id="ARBA00022884"/>
    </source>
</evidence>
<proteinExistence type="inferred from homology"/>
<keyword evidence="2 3" id="KW-0694">RNA-binding</keyword>
<dbReference type="InterPro" id="IPR023620">
    <property type="entry name" value="SmpB"/>
</dbReference>
<dbReference type="AlphaFoldDB" id="A0A3A4R8X0"/>
<dbReference type="CDD" id="cd09294">
    <property type="entry name" value="SmpB"/>
    <property type="match status" value="1"/>
</dbReference>
<comment type="function">
    <text evidence="3">Required for rescue of stalled ribosomes mediated by trans-translation. Binds to transfer-messenger RNA (tmRNA), required for stable association of tmRNA with ribosomes. tmRNA and SmpB together mimic tRNA shape, replacing the anticodon stem-loop with SmpB. tmRNA is encoded by the ssrA gene; the 2 termini fold to resemble tRNA(Ala) and it encodes a 'tag peptide', a short internal open reading frame. During trans-translation Ala-aminoacylated tmRNA acts like a tRNA, entering the A-site of stalled ribosomes, displacing the stalled mRNA. The ribosome then switches to translate the ORF on the tmRNA; the nascent peptide is terminated with the 'tag peptide' encoded by the tmRNA and targeted for degradation. The ribosome is freed to recommence translation, which seems to be the essential function of trans-translation.</text>
</comment>
<organism evidence="4 5">
    <name type="scientific">Candidatus Auribacter fodinae</name>
    <dbReference type="NCBI Taxonomy" id="2093366"/>
    <lineage>
        <taxon>Bacteria</taxon>
        <taxon>Pseudomonadati</taxon>
        <taxon>Candidatus Auribacterota</taxon>
        <taxon>Candidatus Auribacteria</taxon>
        <taxon>Candidatus Auribacterales</taxon>
        <taxon>Candidatus Auribacteraceae</taxon>
        <taxon>Candidatus Auribacter</taxon>
    </lineage>
</organism>
<accession>A0A3A4R8X0</accession>
<dbReference type="Gene3D" id="2.40.280.10">
    <property type="match status" value="1"/>
</dbReference>
<dbReference type="GO" id="GO:0070930">
    <property type="term" value="P:trans-translation-dependent protein tagging"/>
    <property type="evidence" value="ECO:0007669"/>
    <property type="project" value="TreeGrafter"/>
</dbReference>
<dbReference type="SUPFAM" id="SSF74982">
    <property type="entry name" value="Small protein B (SmpB)"/>
    <property type="match status" value="1"/>
</dbReference>
<dbReference type="InterPro" id="IPR020081">
    <property type="entry name" value="SsrA-bd_prot_CS"/>
</dbReference>
<comment type="subcellular location">
    <subcellularLocation>
        <location evidence="3">Cytoplasm</location>
    </subcellularLocation>
    <text evidence="3">The tmRNA-SmpB complex associates with stalled 70S ribosomes.</text>
</comment>
<protein>
    <recommendedName>
        <fullName evidence="3">SsrA-binding protein</fullName>
    </recommendedName>
    <alternativeName>
        <fullName evidence="3">Small protein B</fullName>
    </alternativeName>
</protein>
<sequence>MAKKDTTPQTPRVTNRKARRDYELLETIEAGIMLSGTEVKSLRNGKGNLNDSYAMVEKGELFLLNFHISTYEQGNRFNHDPVRTRKLLLHKNEILRLTIQVQEKGLTLVPTAVYFNKRGIVKVEVAVGRGKHLYDKREDIKRRTQEREVRRELGNRGLGRFAG</sequence>
<name>A0A3A4R8X0_9BACT</name>
<evidence type="ECO:0000256" key="1">
    <source>
        <dbReference type="ARBA" id="ARBA00022490"/>
    </source>
</evidence>
<evidence type="ECO:0000313" key="4">
    <source>
        <dbReference type="EMBL" id="RJP61502.1"/>
    </source>
</evidence>
<dbReference type="GO" id="GO:0070929">
    <property type="term" value="P:trans-translation"/>
    <property type="evidence" value="ECO:0007669"/>
    <property type="project" value="UniProtKB-UniRule"/>
</dbReference>
<evidence type="ECO:0000256" key="3">
    <source>
        <dbReference type="HAMAP-Rule" id="MF_00023"/>
    </source>
</evidence>
<comment type="caution">
    <text evidence="4">The sequence shown here is derived from an EMBL/GenBank/DDBJ whole genome shotgun (WGS) entry which is preliminary data.</text>
</comment>
<dbReference type="PANTHER" id="PTHR30308">
    <property type="entry name" value="TMRNA-BINDING COMPONENT OF TRANS-TRANSLATION TAGGING COMPLEX"/>
    <property type="match status" value="1"/>
</dbReference>
<dbReference type="GO" id="GO:0005829">
    <property type="term" value="C:cytosol"/>
    <property type="evidence" value="ECO:0007669"/>
    <property type="project" value="TreeGrafter"/>
</dbReference>